<reference evidence="2 3" key="1">
    <citation type="submission" date="2024-05" db="EMBL/GenBank/DDBJ databases">
        <title>Genome sequencing and assembly of Indian major carp, Cirrhinus mrigala (Hamilton, 1822).</title>
        <authorList>
            <person name="Mohindra V."/>
            <person name="Chowdhury L.M."/>
            <person name="Lal K."/>
            <person name="Jena J.K."/>
        </authorList>
    </citation>
    <scope>NUCLEOTIDE SEQUENCE [LARGE SCALE GENOMIC DNA]</scope>
    <source>
        <strain evidence="2">CM1030</strain>
        <tissue evidence="2">Blood</tissue>
    </source>
</reference>
<name>A0ABD0QX88_CIRMR</name>
<dbReference type="Proteomes" id="UP001529510">
    <property type="component" value="Unassembled WGS sequence"/>
</dbReference>
<evidence type="ECO:0000313" key="2">
    <source>
        <dbReference type="EMBL" id="KAL0189931.1"/>
    </source>
</evidence>
<feature type="compositionally biased region" description="Polar residues" evidence="1">
    <location>
        <begin position="19"/>
        <end position="32"/>
    </location>
</feature>
<organism evidence="2 3">
    <name type="scientific">Cirrhinus mrigala</name>
    <name type="common">Mrigala</name>
    <dbReference type="NCBI Taxonomy" id="683832"/>
    <lineage>
        <taxon>Eukaryota</taxon>
        <taxon>Metazoa</taxon>
        <taxon>Chordata</taxon>
        <taxon>Craniata</taxon>
        <taxon>Vertebrata</taxon>
        <taxon>Euteleostomi</taxon>
        <taxon>Actinopterygii</taxon>
        <taxon>Neopterygii</taxon>
        <taxon>Teleostei</taxon>
        <taxon>Ostariophysi</taxon>
        <taxon>Cypriniformes</taxon>
        <taxon>Cyprinidae</taxon>
        <taxon>Labeoninae</taxon>
        <taxon>Labeonini</taxon>
        <taxon>Cirrhinus</taxon>
    </lineage>
</organism>
<feature type="region of interest" description="Disordered" evidence="1">
    <location>
        <begin position="1"/>
        <end position="36"/>
    </location>
</feature>
<dbReference type="AlphaFoldDB" id="A0ABD0QX88"/>
<accession>A0ABD0QX88</accession>
<feature type="compositionally biased region" description="Basic and acidic residues" evidence="1">
    <location>
        <begin position="410"/>
        <end position="424"/>
    </location>
</feature>
<evidence type="ECO:0000313" key="3">
    <source>
        <dbReference type="Proteomes" id="UP001529510"/>
    </source>
</evidence>
<feature type="region of interest" description="Disordered" evidence="1">
    <location>
        <begin position="373"/>
        <end position="424"/>
    </location>
</feature>
<protein>
    <submittedName>
        <fullName evidence="2">Uncharacterized protein</fullName>
    </submittedName>
</protein>
<comment type="caution">
    <text evidence="2">The sequence shown here is derived from an EMBL/GenBank/DDBJ whole genome shotgun (WGS) entry which is preliminary data.</text>
</comment>
<feature type="compositionally biased region" description="Pro residues" evidence="1">
    <location>
        <begin position="153"/>
        <end position="164"/>
    </location>
</feature>
<proteinExistence type="predicted"/>
<feature type="non-terminal residue" evidence="2">
    <location>
        <position position="424"/>
    </location>
</feature>
<feature type="region of interest" description="Disordered" evidence="1">
    <location>
        <begin position="83"/>
        <end position="113"/>
    </location>
</feature>
<dbReference type="EMBL" id="JAMKFB020000007">
    <property type="protein sequence ID" value="KAL0189931.1"/>
    <property type="molecule type" value="Genomic_DNA"/>
</dbReference>
<keyword evidence="3" id="KW-1185">Reference proteome</keyword>
<evidence type="ECO:0000256" key="1">
    <source>
        <dbReference type="SAM" id="MobiDB-lite"/>
    </source>
</evidence>
<feature type="region of interest" description="Disordered" evidence="1">
    <location>
        <begin position="136"/>
        <end position="222"/>
    </location>
</feature>
<sequence>ACEDMPLSSSRVLSKKPWLTSTASRSGPSTSRYEAATMCTEGEQGEMSDVLLGTSPQTARPACSPVELSDDFDSSSQYGLDLLFEAPAEEQGVSEHRREGVSSELSTPAAESQLVADAEMAAALQRTARKTGLEWVPLPGGAARDSHPASTSPAPPRQQPPPAPHRGRPPGRAAQAPPQAGPAARPAQRSSSHRKVAPPALPQATKNPHWQPGEGGSFDLGRALDSTPISATLFSTAGRCFLQPEHAVTHLLCSPMFWNNEGILCLVPTTRTRRAKQPVVFRASYLQPQARYVGPFGLGYAIHFARRPPKFHGILSTSVWDENTAVFHAEIAVLLVNDAIETVPDSLMLFHQTDSLGGPVLAQQNLVLGPGAPSISSSLVQPSEEGPPFSGEGHNLAPTSRPLEPPPLVPRRDQEDFRDLSSSV</sequence>
<feature type="non-terminal residue" evidence="2">
    <location>
        <position position="1"/>
    </location>
</feature>
<gene>
    <name evidence="2" type="ORF">M9458_017030</name>
</gene>
<feature type="compositionally biased region" description="Low complexity" evidence="1">
    <location>
        <begin position="170"/>
        <end position="190"/>
    </location>
</feature>